<evidence type="ECO:0000313" key="20">
    <source>
        <dbReference type="EMBL" id="RIQ11509.1"/>
    </source>
</evidence>
<sequence length="261" mass="25802">MPGGVVVIAALRAAVGFLTRIPVGSAPFAGPALDRAGAWFPLVGALVGGAGLAVWWATDALLGPLPAAVAAVLATVVVTGALHEDGLADTMDGLWGGATRERRLEIMRDSRLGTYGALALAGDLLLRVTLLASAGAGSSGLADVARVLLAGHVAGRAAPLVLAASLPPARADGQGRRLGRLGVVDSTVAAATVLVVTMLVAGWWAPVVLAAAAVPVLGLRRAARRRIGGVTGDVLGASVALTNIAVAIAVAALAAQGEDLL</sequence>
<evidence type="ECO:0000256" key="16">
    <source>
        <dbReference type="ARBA" id="ARBA00032853"/>
    </source>
</evidence>
<evidence type="ECO:0000256" key="17">
    <source>
        <dbReference type="ARBA" id="ARBA00048623"/>
    </source>
</evidence>
<comment type="cofactor">
    <cofactor evidence="1 19">
        <name>Mg(2+)</name>
        <dbReference type="ChEBI" id="CHEBI:18420"/>
    </cofactor>
</comment>
<dbReference type="GO" id="GO:0051073">
    <property type="term" value="F:adenosylcobinamide-GDP ribazoletransferase activity"/>
    <property type="evidence" value="ECO:0007669"/>
    <property type="project" value="UniProtKB-UniRule"/>
</dbReference>
<comment type="subcellular location">
    <subcellularLocation>
        <location evidence="2 19">Cell membrane</location>
        <topology evidence="2 19">Multi-pass membrane protein</topology>
    </subcellularLocation>
</comment>
<keyword evidence="8 19" id="KW-0169">Cobalamin biosynthesis</keyword>
<evidence type="ECO:0000256" key="19">
    <source>
        <dbReference type="HAMAP-Rule" id="MF_00719"/>
    </source>
</evidence>
<comment type="pathway">
    <text evidence="3 19">Cofactor biosynthesis; adenosylcobalamin biosynthesis; adenosylcobalamin from cob(II)yrinate a,c-diamide: step 7/7.</text>
</comment>
<dbReference type="AlphaFoldDB" id="A0A418KH78"/>
<evidence type="ECO:0000256" key="6">
    <source>
        <dbReference type="ARBA" id="ARBA00015850"/>
    </source>
</evidence>
<keyword evidence="21" id="KW-1185">Reference proteome</keyword>
<dbReference type="Pfam" id="PF02654">
    <property type="entry name" value="CobS"/>
    <property type="match status" value="1"/>
</dbReference>
<accession>A0A418KH78</accession>
<keyword evidence="10 19" id="KW-0812">Transmembrane</keyword>
<evidence type="ECO:0000313" key="21">
    <source>
        <dbReference type="Proteomes" id="UP000284057"/>
    </source>
</evidence>
<dbReference type="OrthoDB" id="9794223at2"/>
<feature type="transmembrane region" description="Helical" evidence="19">
    <location>
        <begin position="63"/>
        <end position="82"/>
    </location>
</feature>
<evidence type="ECO:0000256" key="7">
    <source>
        <dbReference type="ARBA" id="ARBA00022475"/>
    </source>
</evidence>
<evidence type="ECO:0000256" key="10">
    <source>
        <dbReference type="ARBA" id="ARBA00022692"/>
    </source>
</evidence>
<evidence type="ECO:0000256" key="15">
    <source>
        <dbReference type="ARBA" id="ARBA00032605"/>
    </source>
</evidence>
<keyword evidence="12 19" id="KW-1133">Transmembrane helix</keyword>
<dbReference type="EC" id="2.7.8.26" evidence="5 19"/>
<evidence type="ECO:0000256" key="3">
    <source>
        <dbReference type="ARBA" id="ARBA00004663"/>
    </source>
</evidence>
<dbReference type="NCBIfam" id="TIGR00317">
    <property type="entry name" value="cobS"/>
    <property type="match status" value="1"/>
</dbReference>
<dbReference type="PANTHER" id="PTHR34148:SF1">
    <property type="entry name" value="ADENOSYLCOBINAMIDE-GDP RIBAZOLETRANSFERASE"/>
    <property type="match status" value="1"/>
</dbReference>
<feature type="transmembrane region" description="Helical" evidence="19">
    <location>
        <begin position="38"/>
        <end position="57"/>
    </location>
</feature>
<comment type="function">
    <text evidence="14 19">Joins adenosylcobinamide-GDP and alpha-ribazole to generate adenosylcobalamin (Ado-cobalamin). Also synthesizes adenosylcobalamin 5'-phosphate from adenosylcobinamide-GDP and alpha-ribazole 5'-phosphate.</text>
</comment>
<protein>
    <recommendedName>
        <fullName evidence="6 19">Adenosylcobinamide-GDP ribazoletransferase</fullName>
        <ecNumber evidence="5 19">2.7.8.26</ecNumber>
    </recommendedName>
    <alternativeName>
        <fullName evidence="16 19">Cobalamin synthase</fullName>
    </alternativeName>
    <alternativeName>
        <fullName evidence="15 19">Cobalamin-5'-phosphate synthase</fullName>
    </alternativeName>
</protein>
<evidence type="ECO:0000256" key="5">
    <source>
        <dbReference type="ARBA" id="ARBA00013200"/>
    </source>
</evidence>
<evidence type="ECO:0000256" key="12">
    <source>
        <dbReference type="ARBA" id="ARBA00022989"/>
    </source>
</evidence>
<reference evidence="20 21" key="1">
    <citation type="submission" date="2018-09" db="EMBL/GenBank/DDBJ databases">
        <title>Isolation, diversity and antifungal activity of actinobacteria from wheat.</title>
        <authorList>
            <person name="Han C."/>
        </authorList>
    </citation>
    <scope>NUCLEOTIDE SEQUENCE [LARGE SCALE GENOMIC DNA]</scope>
    <source>
        <strain evidence="20 21">NEAU-YY265</strain>
    </source>
</reference>
<keyword evidence="7 19" id="KW-1003">Cell membrane</keyword>
<comment type="catalytic activity">
    <reaction evidence="17 19">
        <text>alpha-ribazole + adenosylcob(III)inamide-GDP = adenosylcob(III)alamin + GMP + H(+)</text>
        <dbReference type="Rhea" id="RHEA:16049"/>
        <dbReference type="ChEBI" id="CHEBI:10329"/>
        <dbReference type="ChEBI" id="CHEBI:15378"/>
        <dbReference type="ChEBI" id="CHEBI:18408"/>
        <dbReference type="ChEBI" id="CHEBI:58115"/>
        <dbReference type="ChEBI" id="CHEBI:60487"/>
        <dbReference type="EC" id="2.7.8.26"/>
    </reaction>
</comment>
<evidence type="ECO:0000256" key="18">
    <source>
        <dbReference type="ARBA" id="ARBA00049504"/>
    </source>
</evidence>
<evidence type="ECO:0000256" key="9">
    <source>
        <dbReference type="ARBA" id="ARBA00022679"/>
    </source>
</evidence>
<dbReference type="EMBL" id="QUAL01000421">
    <property type="protein sequence ID" value="RIQ11509.1"/>
    <property type="molecule type" value="Genomic_DNA"/>
</dbReference>
<feature type="transmembrane region" description="Helical" evidence="19">
    <location>
        <begin position="112"/>
        <end position="132"/>
    </location>
</feature>
<dbReference type="InterPro" id="IPR003805">
    <property type="entry name" value="CobS"/>
</dbReference>
<comment type="caution">
    <text evidence="20">The sequence shown here is derived from an EMBL/GenBank/DDBJ whole genome shotgun (WGS) entry which is preliminary data.</text>
</comment>
<keyword evidence="11 19" id="KW-0460">Magnesium</keyword>
<dbReference type="UniPathway" id="UPA00148">
    <property type="reaction ID" value="UER00238"/>
</dbReference>
<dbReference type="PANTHER" id="PTHR34148">
    <property type="entry name" value="ADENOSYLCOBINAMIDE-GDP RIBAZOLETRANSFERASE"/>
    <property type="match status" value="1"/>
</dbReference>
<evidence type="ECO:0000256" key="14">
    <source>
        <dbReference type="ARBA" id="ARBA00025228"/>
    </source>
</evidence>
<organism evidence="20 21">
    <name type="scientific">Jiangella rhizosphaerae</name>
    <dbReference type="NCBI Taxonomy" id="2293569"/>
    <lineage>
        <taxon>Bacteria</taxon>
        <taxon>Bacillati</taxon>
        <taxon>Actinomycetota</taxon>
        <taxon>Actinomycetes</taxon>
        <taxon>Jiangellales</taxon>
        <taxon>Jiangellaceae</taxon>
        <taxon>Jiangella</taxon>
    </lineage>
</organism>
<evidence type="ECO:0000256" key="4">
    <source>
        <dbReference type="ARBA" id="ARBA00010561"/>
    </source>
</evidence>
<keyword evidence="13 19" id="KW-0472">Membrane</keyword>
<evidence type="ECO:0000256" key="1">
    <source>
        <dbReference type="ARBA" id="ARBA00001946"/>
    </source>
</evidence>
<name>A0A418KH78_9ACTN</name>
<evidence type="ECO:0000256" key="11">
    <source>
        <dbReference type="ARBA" id="ARBA00022842"/>
    </source>
</evidence>
<dbReference type="GO" id="GO:0005886">
    <property type="term" value="C:plasma membrane"/>
    <property type="evidence" value="ECO:0007669"/>
    <property type="project" value="UniProtKB-SubCell"/>
</dbReference>
<dbReference type="HAMAP" id="MF_00719">
    <property type="entry name" value="CobS"/>
    <property type="match status" value="1"/>
</dbReference>
<evidence type="ECO:0000256" key="8">
    <source>
        <dbReference type="ARBA" id="ARBA00022573"/>
    </source>
</evidence>
<feature type="transmembrane region" description="Helical" evidence="19">
    <location>
        <begin position="6"/>
        <end position="26"/>
    </location>
</feature>
<dbReference type="Proteomes" id="UP000284057">
    <property type="component" value="Unassembled WGS sequence"/>
</dbReference>
<feature type="transmembrane region" description="Helical" evidence="19">
    <location>
        <begin position="234"/>
        <end position="255"/>
    </location>
</feature>
<evidence type="ECO:0000256" key="2">
    <source>
        <dbReference type="ARBA" id="ARBA00004651"/>
    </source>
</evidence>
<dbReference type="GO" id="GO:0009236">
    <property type="term" value="P:cobalamin biosynthetic process"/>
    <property type="evidence" value="ECO:0007669"/>
    <property type="project" value="UniProtKB-UniRule"/>
</dbReference>
<gene>
    <name evidence="19 20" type="primary">cobS</name>
    <name evidence="20" type="ORF">DY240_28555</name>
</gene>
<evidence type="ECO:0000256" key="13">
    <source>
        <dbReference type="ARBA" id="ARBA00023136"/>
    </source>
</evidence>
<dbReference type="GO" id="GO:0008818">
    <property type="term" value="F:cobalamin 5'-phosphate synthase activity"/>
    <property type="evidence" value="ECO:0007669"/>
    <property type="project" value="UniProtKB-UniRule"/>
</dbReference>
<keyword evidence="9 19" id="KW-0808">Transferase</keyword>
<proteinExistence type="inferred from homology"/>
<comment type="catalytic activity">
    <reaction evidence="18 19">
        <text>alpha-ribazole 5'-phosphate + adenosylcob(III)inamide-GDP = adenosylcob(III)alamin 5'-phosphate + GMP + H(+)</text>
        <dbReference type="Rhea" id="RHEA:23560"/>
        <dbReference type="ChEBI" id="CHEBI:15378"/>
        <dbReference type="ChEBI" id="CHEBI:57918"/>
        <dbReference type="ChEBI" id="CHEBI:58115"/>
        <dbReference type="ChEBI" id="CHEBI:60487"/>
        <dbReference type="ChEBI" id="CHEBI:60493"/>
        <dbReference type="EC" id="2.7.8.26"/>
    </reaction>
</comment>
<comment type="similarity">
    <text evidence="4 19">Belongs to the CobS family.</text>
</comment>